<accession>A0A1I8A370</accession>
<dbReference type="AlphaFoldDB" id="A0A1I8A370"/>
<proteinExistence type="predicted"/>
<dbReference type="WBParaSite" id="L893_g32550.t1">
    <property type="protein sequence ID" value="L893_g32550.t1"/>
    <property type="gene ID" value="L893_g32550"/>
</dbReference>
<organism evidence="1 2">
    <name type="scientific">Steinernema glaseri</name>
    <dbReference type="NCBI Taxonomy" id="37863"/>
    <lineage>
        <taxon>Eukaryota</taxon>
        <taxon>Metazoa</taxon>
        <taxon>Ecdysozoa</taxon>
        <taxon>Nematoda</taxon>
        <taxon>Chromadorea</taxon>
        <taxon>Rhabditida</taxon>
        <taxon>Tylenchina</taxon>
        <taxon>Panagrolaimomorpha</taxon>
        <taxon>Strongyloidoidea</taxon>
        <taxon>Steinernematidae</taxon>
        <taxon>Steinernema</taxon>
    </lineage>
</organism>
<keyword evidence="1" id="KW-1185">Reference proteome</keyword>
<evidence type="ECO:0000313" key="1">
    <source>
        <dbReference type="Proteomes" id="UP000095287"/>
    </source>
</evidence>
<reference evidence="2" key="1">
    <citation type="submission" date="2016-11" db="UniProtKB">
        <authorList>
            <consortium name="WormBaseParasite"/>
        </authorList>
    </citation>
    <scope>IDENTIFICATION</scope>
</reference>
<protein>
    <submittedName>
        <fullName evidence="2">BACK domain-containing protein</fullName>
    </submittedName>
</protein>
<name>A0A1I8A370_9BILA</name>
<dbReference type="Proteomes" id="UP000095287">
    <property type="component" value="Unplaced"/>
</dbReference>
<evidence type="ECO:0000313" key="2">
    <source>
        <dbReference type="WBParaSite" id="L893_g32550.t1"/>
    </source>
</evidence>
<sequence>MKELSAGIVSSRFAVTWSPPLLEEKWISISPEQVDDMLRCFTRLQDPGKTLDLSCEALTPVEYALLLSKNSQFFKSFTSVELWAYYEQFNKQLLEDMIAGGRLESIFIASTVLSNQPMAFLVDYFFSESCRSLSVDFEDFGVVLGVINRWKEMDPRGLAPGKIFKGINASPDDLSQVGMTTIPVDSAEVGMTAVPVDSAEVEILRMIENKVTYCEDIGSLHRIDHTVDPRRTIYVVFYGYGACALMFE</sequence>